<dbReference type="Pfam" id="PF20921">
    <property type="entry name" value="DUF1846_C"/>
    <property type="match status" value="1"/>
</dbReference>
<dbReference type="AlphaFoldDB" id="A0A9D9H603"/>
<gene>
    <name evidence="3" type="ORF">IAA97_09255</name>
</gene>
<dbReference type="Gene3D" id="3.10.630.10">
    <property type="entry name" value="dip2346 domain like"/>
    <property type="match status" value="1"/>
</dbReference>
<feature type="domain" description="DUF1846" evidence="1">
    <location>
        <begin position="4"/>
        <end position="336"/>
    </location>
</feature>
<protein>
    <submittedName>
        <fullName evidence="3">DUF1846 domain-containing protein</fullName>
    </submittedName>
</protein>
<sequence length="506" mass="55650">MHQIGFDSAKYVKEQTEYILERVRESSSGHLYIECGGKLLHDKHASRVLPGFDENNKMKVFQALGDRIDIIICIYAGDIERRKIRSDFGISYDADVLKMIDDFASYGLKCDKVVITRFENQVAATVFKNKLERMGIHVYTHPATPGYPSDIDVVVSEQGYGMNEYIPVSAPVVIVTAPGPGSGKLATCLSQMYHEAKMGMKPGYSKLETFPVWNLPLDHPVNIAYEAATADIGDVNLIDHFHLSAYGKIAVNYSRDLEAFPLLARILTRITGDCVYKSPTDMGVNRVGFGITDDGVCREAGKQEIIRRYFQIRTDYVSGREDKETVNRISAIMDKAGLKPEDRVVVAPAREALEKAIAEGKGKNGTVCAAAIELPDGRVVTAHNSIMLHACSALLLNALKAMTGIPKEKDLISSSVIKSITAMKRDILSGKGVSMNLDEILIALAMSASEDEEARKALEALPLLKNAEVHLTHVPSNGDISGLRKLGLIYTSEPKYPERNTGKKED</sequence>
<dbReference type="InterPro" id="IPR048441">
    <property type="entry name" value="DUF1846_C"/>
</dbReference>
<reference evidence="3" key="1">
    <citation type="submission" date="2020-10" db="EMBL/GenBank/DDBJ databases">
        <authorList>
            <person name="Gilroy R."/>
        </authorList>
    </citation>
    <scope>NUCLEOTIDE SEQUENCE</scope>
    <source>
        <strain evidence="3">7293</strain>
    </source>
</reference>
<dbReference type="Pfam" id="PF08903">
    <property type="entry name" value="DUF1846"/>
    <property type="match status" value="1"/>
</dbReference>
<reference evidence="3" key="2">
    <citation type="journal article" date="2021" name="PeerJ">
        <title>Extensive microbial diversity within the chicken gut microbiome revealed by metagenomics and culture.</title>
        <authorList>
            <person name="Gilroy R."/>
            <person name="Ravi A."/>
            <person name="Getino M."/>
            <person name="Pursley I."/>
            <person name="Horton D.L."/>
            <person name="Alikhan N.F."/>
            <person name="Baker D."/>
            <person name="Gharbi K."/>
            <person name="Hall N."/>
            <person name="Watson M."/>
            <person name="Adriaenssens E.M."/>
            <person name="Foster-Nyarko E."/>
            <person name="Jarju S."/>
            <person name="Secka A."/>
            <person name="Antonio M."/>
            <person name="Oren A."/>
            <person name="Chaudhuri R.R."/>
            <person name="La Ragione R."/>
            <person name="Hildebrand F."/>
            <person name="Pallen M.J."/>
        </authorList>
    </citation>
    <scope>NUCLEOTIDE SEQUENCE</scope>
    <source>
        <strain evidence="3">7293</strain>
    </source>
</reference>
<proteinExistence type="predicted"/>
<evidence type="ECO:0000259" key="1">
    <source>
        <dbReference type="Pfam" id="PF08903"/>
    </source>
</evidence>
<dbReference type="Gene3D" id="1.20.1570.10">
    <property type="entry name" value="dip2346 domain like"/>
    <property type="match status" value="1"/>
</dbReference>
<feature type="domain" description="DUF1846" evidence="2">
    <location>
        <begin position="341"/>
        <end position="500"/>
    </location>
</feature>
<dbReference type="InterPro" id="IPR048496">
    <property type="entry name" value="DUF1846_N"/>
</dbReference>
<dbReference type="NCBIfam" id="NF010184">
    <property type="entry name" value="PRK13663.1"/>
    <property type="match status" value="1"/>
</dbReference>
<comment type="caution">
    <text evidence="3">The sequence shown here is derived from an EMBL/GenBank/DDBJ whole genome shotgun (WGS) entry which is preliminary data.</text>
</comment>
<evidence type="ECO:0000313" key="3">
    <source>
        <dbReference type="EMBL" id="MBO8437149.1"/>
    </source>
</evidence>
<name>A0A9D9H603_9SPIO</name>
<accession>A0A9D9H603</accession>
<evidence type="ECO:0000313" key="4">
    <source>
        <dbReference type="Proteomes" id="UP000823615"/>
    </source>
</evidence>
<organism evidence="3 4">
    <name type="scientific">Candidatus Ornithospirochaeta stercoripullorum</name>
    <dbReference type="NCBI Taxonomy" id="2840899"/>
    <lineage>
        <taxon>Bacteria</taxon>
        <taxon>Pseudomonadati</taxon>
        <taxon>Spirochaetota</taxon>
        <taxon>Spirochaetia</taxon>
        <taxon>Spirochaetales</taxon>
        <taxon>Spirochaetaceae</taxon>
        <taxon>Spirochaetaceae incertae sedis</taxon>
        <taxon>Candidatus Ornithospirochaeta</taxon>
    </lineage>
</organism>
<dbReference type="EMBL" id="JADIMT010000104">
    <property type="protein sequence ID" value="MBO8437149.1"/>
    <property type="molecule type" value="Genomic_DNA"/>
</dbReference>
<dbReference type="Proteomes" id="UP000823615">
    <property type="component" value="Unassembled WGS sequence"/>
</dbReference>
<evidence type="ECO:0000259" key="2">
    <source>
        <dbReference type="Pfam" id="PF20921"/>
    </source>
</evidence>
<dbReference type="Gene3D" id="3.40.140.40">
    <property type="entry name" value="Domain of unknown function (DUF1846), C-terminal subdomain"/>
    <property type="match status" value="1"/>
</dbReference>